<gene>
    <name evidence="1" type="ORF">GOODEAATRI_019950</name>
</gene>
<evidence type="ECO:0000313" key="1">
    <source>
        <dbReference type="EMBL" id="MEQ2182214.1"/>
    </source>
</evidence>
<name>A0ABV0PFJ1_9TELE</name>
<organism evidence="1 2">
    <name type="scientific">Goodea atripinnis</name>
    <dbReference type="NCBI Taxonomy" id="208336"/>
    <lineage>
        <taxon>Eukaryota</taxon>
        <taxon>Metazoa</taxon>
        <taxon>Chordata</taxon>
        <taxon>Craniata</taxon>
        <taxon>Vertebrata</taxon>
        <taxon>Euteleostomi</taxon>
        <taxon>Actinopterygii</taxon>
        <taxon>Neopterygii</taxon>
        <taxon>Teleostei</taxon>
        <taxon>Neoteleostei</taxon>
        <taxon>Acanthomorphata</taxon>
        <taxon>Ovalentaria</taxon>
        <taxon>Atherinomorphae</taxon>
        <taxon>Cyprinodontiformes</taxon>
        <taxon>Goodeidae</taxon>
        <taxon>Goodea</taxon>
    </lineage>
</organism>
<dbReference type="EMBL" id="JAHRIO010071786">
    <property type="protein sequence ID" value="MEQ2182214.1"/>
    <property type="molecule type" value="Genomic_DNA"/>
</dbReference>
<dbReference type="Proteomes" id="UP001476798">
    <property type="component" value="Unassembled WGS sequence"/>
</dbReference>
<proteinExistence type="predicted"/>
<reference evidence="1 2" key="1">
    <citation type="submission" date="2021-06" db="EMBL/GenBank/DDBJ databases">
        <authorList>
            <person name="Palmer J.M."/>
        </authorList>
    </citation>
    <scope>NUCLEOTIDE SEQUENCE [LARGE SCALE GENOMIC DNA]</scope>
    <source>
        <strain evidence="1 2">GA_2019</strain>
        <tissue evidence="1">Muscle</tissue>
    </source>
</reference>
<keyword evidence="2" id="KW-1185">Reference proteome</keyword>
<comment type="caution">
    <text evidence="1">The sequence shown here is derived from an EMBL/GenBank/DDBJ whole genome shotgun (WGS) entry which is preliminary data.</text>
</comment>
<evidence type="ECO:0000313" key="2">
    <source>
        <dbReference type="Proteomes" id="UP001476798"/>
    </source>
</evidence>
<protein>
    <submittedName>
        <fullName evidence="1">Uncharacterized protein</fullName>
    </submittedName>
</protein>
<accession>A0ABV0PFJ1</accession>
<sequence>MGQQDCSLVHFCVVNSLKVTHRITCLTPFKGVLLLSLKITMQILLFGPRSGPQPSTYLPFMDICFTSCATGQTLPSSAALPANILCICNCELWSSPTVANRWPLHS</sequence>